<name>A0AAV4C2F8_9GAST</name>
<feature type="compositionally biased region" description="Polar residues" evidence="1">
    <location>
        <begin position="145"/>
        <end position="160"/>
    </location>
</feature>
<dbReference type="AlphaFoldDB" id="A0AAV4C2F8"/>
<comment type="caution">
    <text evidence="2">The sequence shown here is derived from an EMBL/GenBank/DDBJ whole genome shotgun (WGS) entry which is preliminary data.</text>
</comment>
<sequence>MGTRTKISSCQHLTIGKIRSSHHSDCAGKRAGLYHTSASAVIVSLYLSVSGVDLSGQWTMVCVIRAGTVQLDQLDQPAACSVCTYQGVGDGLTELEPMAKQSPSSVDASSPATCARQCCYTRLSKPPDCSEKPCRIDIDPGAQGGLSSPSPLDQMNPQLT</sequence>
<proteinExistence type="predicted"/>
<keyword evidence="3" id="KW-1185">Reference proteome</keyword>
<reference evidence="2 3" key="1">
    <citation type="journal article" date="2021" name="Elife">
        <title>Chloroplast acquisition without the gene transfer in kleptoplastic sea slugs, Plakobranchus ocellatus.</title>
        <authorList>
            <person name="Maeda T."/>
            <person name="Takahashi S."/>
            <person name="Yoshida T."/>
            <person name="Shimamura S."/>
            <person name="Takaki Y."/>
            <person name="Nagai Y."/>
            <person name="Toyoda A."/>
            <person name="Suzuki Y."/>
            <person name="Arimoto A."/>
            <person name="Ishii H."/>
            <person name="Satoh N."/>
            <person name="Nishiyama T."/>
            <person name="Hasebe M."/>
            <person name="Maruyama T."/>
            <person name="Minagawa J."/>
            <person name="Obokata J."/>
            <person name="Shigenobu S."/>
        </authorList>
    </citation>
    <scope>NUCLEOTIDE SEQUENCE [LARGE SCALE GENOMIC DNA]</scope>
</reference>
<evidence type="ECO:0000313" key="2">
    <source>
        <dbReference type="EMBL" id="GFO25299.1"/>
    </source>
</evidence>
<evidence type="ECO:0000313" key="3">
    <source>
        <dbReference type="Proteomes" id="UP000735302"/>
    </source>
</evidence>
<gene>
    <name evidence="2" type="ORF">PoB_005180400</name>
</gene>
<feature type="region of interest" description="Disordered" evidence="1">
    <location>
        <begin position="140"/>
        <end position="160"/>
    </location>
</feature>
<accession>A0AAV4C2F8</accession>
<dbReference type="EMBL" id="BLXT01005746">
    <property type="protein sequence ID" value="GFO25299.1"/>
    <property type="molecule type" value="Genomic_DNA"/>
</dbReference>
<protein>
    <submittedName>
        <fullName evidence="2">Uncharacterized protein</fullName>
    </submittedName>
</protein>
<organism evidence="2 3">
    <name type="scientific">Plakobranchus ocellatus</name>
    <dbReference type="NCBI Taxonomy" id="259542"/>
    <lineage>
        <taxon>Eukaryota</taxon>
        <taxon>Metazoa</taxon>
        <taxon>Spiralia</taxon>
        <taxon>Lophotrochozoa</taxon>
        <taxon>Mollusca</taxon>
        <taxon>Gastropoda</taxon>
        <taxon>Heterobranchia</taxon>
        <taxon>Euthyneura</taxon>
        <taxon>Panpulmonata</taxon>
        <taxon>Sacoglossa</taxon>
        <taxon>Placobranchoidea</taxon>
        <taxon>Plakobranchidae</taxon>
        <taxon>Plakobranchus</taxon>
    </lineage>
</organism>
<evidence type="ECO:0000256" key="1">
    <source>
        <dbReference type="SAM" id="MobiDB-lite"/>
    </source>
</evidence>
<dbReference type="Proteomes" id="UP000735302">
    <property type="component" value="Unassembled WGS sequence"/>
</dbReference>